<dbReference type="Gene3D" id="3.30.420.10">
    <property type="entry name" value="Ribonuclease H-like superfamily/Ribonuclease H"/>
    <property type="match status" value="1"/>
</dbReference>
<gene>
    <name evidence="2" type="ORF">TDIB3V08_LOCUS12214</name>
</gene>
<sequence>MSPSKPRGTPMKEGPSCSRKKRETCTHQRQEDIINVAAVIRQEMMDDFDSFNVAEKTARYLRLSVNTVRRSERNNRGLEYLETLDDFTRDSVRQVIYRMYHEGKHVLMDSILLAIRSAEIDFKGGKSTLTKLLKVMGFKWQKYCGRKALMEEPNICAKRICFLREYLQHMSDSIYVDFVYLDETWIFSRGTTSKIWQDNTKFTRKRQSMNDCKRFIVLHAGSRKGFVEGAELLFASKKTTGDYHGEMNGENFKIWMKNQLLISLEEPSIIVLDNAPDHSVQVEKLPTELEERGICDMAS</sequence>
<organism evidence="2">
    <name type="scientific">Timema douglasi</name>
    <name type="common">Walking stick</name>
    <dbReference type="NCBI Taxonomy" id="61478"/>
    <lineage>
        <taxon>Eukaryota</taxon>
        <taxon>Metazoa</taxon>
        <taxon>Ecdysozoa</taxon>
        <taxon>Arthropoda</taxon>
        <taxon>Hexapoda</taxon>
        <taxon>Insecta</taxon>
        <taxon>Pterygota</taxon>
        <taxon>Neoptera</taxon>
        <taxon>Polyneoptera</taxon>
        <taxon>Phasmatodea</taxon>
        <taxon>Timematodea</taxon>
        <taxon>Timematoidea</taxon>
        <taxon>Timematidae</taxon>
        <taxon>Timema</taxon>
    </lineage>
</organism>
<feature type="region of interest" description="Disordered" evidence="1">
    <location>
        <begin position="1"/>
        <end position="26"/>
    </location>
</feature>
<dbReference type="PANTHER" id="PTHR33939:SF1">
    <property type="entry name" value="DUF4371 DOMAIN-CONTAINING PROTEIN"/>
    <property type="match status" value="1"/>
</dbReference>
<reference evidence="2" key="1">
    <citation type="submission" date="2020-11" db="EMBL/GenBank/DDBJ databases">
        <authorList>
            <person name="Tran Van P."/>
        </authorList>
    </citation>
    <scope>NUCLEOTIDE SEQUENCE</scope>
</reference>
<dbReference type="GO" id="GO:0003676">
    <property type="term" value="F:nucleic acid binding"/>
    <property type="evidence" value="ECO:0007669"/>
    <property type="project" value="InterPro"/>
</dbReference>
<dbReference type="AlphaFoldDB" id="A0A7R8VX35"/>
<protein>
    <submittedName>
        <fullName evidence="2">Uncharacterized protein</fullName>
    </submittedName>
</protein>
<name>A0A7R8VX35_TIMDO</name>
<dbReference type="EMBL" id="OA578647">
    <property type="protein sequence ID" value="CAD7206065.1"/>
    <property type="molecule type" value="Genomic_DNA"/>
</dbReference>
<evidence type="ECO:0000256" key="1">
    <source>
        <dbReference type="SAM" id="MobiDB-lite"/>
    </source>
</evidence>
<accession>A0A7R8VX35</accession>
<dbReference type="PANTHER" id="PTHR33939">
    <property type="entry name" value="PROTEIN CBG22215"/>
    <property type="match status" value="1"/>
</dbReference>
<evidence type="ECO:0000313" key="2">
    <source>
        <dbReference type="EMBL" id="CAD7206065.1"/>
    </source>
</evidence>
<dbReference type="InterPro" id="IPR036397">
    <property type="entry name" value="RNaseH_sf"/>
</dbReference>
<proteinExistence type="predicted"/>